<evidence type="ECO:0000256" key="2">
    <source>
        <dbReference type="ARBA" id="ARBA00022598"/>
    </source>
</evidence>
<dbReference type="GO" id="GO:0006310">
    <property type="term" value="P:DNA recombination"/>
    <property type="evidence" value="ECO:0007669"/>
    <property type="project" value="InterPro"/>
</dbReference>
<dbReference type="PANTHER" id="PTHR45997">
    <property type="entry name" value="DNA LIGASE 4"/>
    <property type="match status" value="1"/>
</dbReference>
<dbReference type="Pfam" id="PF01068">
    <property type="entry name" value="DNA_ligase_A_M"/>
    <property type="match status" value="1"/>
</dbReference>
<reference evidence="5" key="1">
    <citation type="submission" date="2022-10" db="EMBL/GenBank/DDBJ databases">
        <title>Comparative genomic analysis of Cohnella hashimotonis sp. nov., isolated from the International Space Station.</title>
        <authorList>
            <person name="Simpson A."/>
            <person name="Venkateswaran K."/>
        </authorList>
    </citation>
    <scope>NUCLEOTIDE SEQUENCE</scope>
    <source>
        <strain evidence="5">DSM 28161</strain>
    </source>
</reference>
<evidence type="ECO:0000256" key="1">
    <source>
        <dbReference type="ARBA" id="ARBA00012727"/>
    </source>
</evidence>
<dbReference type="CDD" id="cd07971">
    <property type="entry name" value="OBF_DNA_ligase_LigD"/>
    <property type="match status" value="1"/>
</dbReference>
<gene>
    <name evidence="5" type="ORF">OMP40_06895</name>
</gene>
<dbReference type="Gene3D" id="3.30.470.30">
    <property type="entry name" value="DNA ligase/mRNA capping enzyme"/>
    <property type="match status" value="1"/>
</dbReference>
<name>A0A9X4KQU4_9BACL</name>
<dbReference type="PROSITE" id="PS50160">
    <property type="entry name" value="DNA_LIGASE_A3"/>
    <property type="match status" value="1"/>
</dbReference>
<dbReference type="Proteomes" id="UP001153404">
    <property type="component" value="Unassembled WGS sequence"/>
</dbReference>
<dbReference type="GO" id="GO:0006297">
    <property type="term" value="P:nucleotide-excision repair, DNA gap filling"/>
    <property type="evidence" value="ECO:0007669"/>
    <property type="project" value="TreeGrafter"/>
</dbReference>
<comment type="caution">
    <text evidence="5">The sequence shown here is derived from an EMBL/GenBank/DDBJ whole genome shotgun (WGS) entry which is preliminary data.</text>
</comment>
<dbReference type="InterPro" id="IPR029710">
    <property type="entry name" value="LIG4"/>
</dbReference>
<dbReference type="Gene3D" id="2.40.50.140">
    <property type="entry name" value="Nucleic acid-binding proteins"/>
    <property type="match status" value="1"/>
</dbReference>
<proteinExistence type="predicted"/>
<dbReference type="InterPro" id="IPR016059">
    <property type="entry name" value="DNA_ligase_ATP-dep_CS"/>
</dbReference>
<evidence type="ECO:0000313" key="6">
    <source>
        <dbReference type="Proteomes" id="UP001153404"/>
    </source>
</evidence>
<evidence type="ECO:0000313" key="5">
    <source>
        <dbReference type="EMBL" id="MDG0809135.1"/>
    </source>
</evidence>
<dbReference type="SUPFAM" id="SSF50249">
    <property type="entry name" value="Nucleic acid-binding proteins"/>
    <property type="match status" value="1"/>
</dbReference>
<dbReference type="AlphaFoldDB" id="A0A9X4KQU4"/>
<dbReference type="Pfam" id="PF04679">
    <property type="entry name" value="DNA_ligase_A_C"/>
    <property type="match status" value="1"/>
</dbReference>
<dbReference type="EMBL" id="JAPDIA010000003">
    <property type="protein sequence ID" value="MDG0809135.1"/>
    <property type="molecule type" value="Genomic_DNA"/>
</dbReference>
<evidence type="ECO:0000259" key="4">
    <source>
        <dbReference type="PROSITE" id="PS50160"/>
    </source>
</evidence>
<organism evidence="5 6">
    <name type="scientific">Cohnella rhizosphaerae</name>
    <dbReference type="NCBI Taxonomy" id="1457232"/>
    <lineage>
        <taxon>Bacteria</taxon>
        <taxon>Bacillati</taxon>
        <taxon>Bacillota</taxon>
        <taxon>Bacilli</taxon>
        <taxon>Bacillales</taxon>
        <taxon>Paenibacillaceae</taxon>
        <taxon>Cohnella</taxon>
    </lineage>
</organism>
<protein>
    <recommendedName>
        <fullName evidence="1">DNA ligase (ATP)</fullName>
        <ecNumber evidence="1">6.5.1.1</ecNumber>
    </recommendedName>
</protein>
<feature type="domain" description="ATP-dependent DNA ligase family profile" evidence="4">
    <location>
        <begin position="105"/>
        <end position="240"/>
    </location>
</feature>
<comment type="catalytic activity">
    <reaction evidence="3">
        <text>ATP + (deoxyribonucleotide)n-3'-hydroxyl + 5'-phospho-(deoxyribonucleotide)m = (deoxyribonucleotide)n+m + AMP + diphosphate.</text>
        <dbReference type="EC" id="6.5.1.1"/>
    </reaction>
</comment>
<dbReference type="CDD" id="cd07906">
    <property type="entry name" value="Adenylation_DNA_ligase_LigD_LigC"/>
    <property type="match status" value="1"/>
</dbReference>
<dbReference type="PANTHER" id="PTHR45997:SF1">
    <property type="entry name" value="DNA LIGASE 4"/>
    <property type="match status" value="1"/>
</dbReference>
<dbReference type="EC" id="6.5.1.1" evidence="1"/>
<keyword evidence="2 5" id="KW-0436">Ligase</keyword>
<dbReference type="PROSITE" id="PS00697">
    <property type="entry name" value="DNA_LIGASE_A1"/>
    <property type="match status" value="1"/>
</dbReference>
<accession>A0A9X4KQU4</accession>
<sequence length="316" mass="35975">MKLDPVIPFEPILTDKTPQGDHWISQIKWDGVRMLAYYDGTNTRLVNRRLNDRTLQYPEFLSLAQYCSASSFILDGELIAFDEKKPSFHEIMKRDRLRKQQSIAAAIAEVPVTYMVFDLLYLNGSWVTSESLRRRQALLNQVIKPNDKVQPVENFPGGDALFELMKAHGMEGIVAKNLDSSYAVNGKDARWLKRKLNQDLYAAIGGVTYRGDTVNALLLGVYAQDSFIYIGHSGTGKLTGAQWQELTRKVQPFIVPRSPFANIPERHEEATWVRPQFVVKVQFLEWTPGKTMRHSSIQSMMETMVPTECTIDQATT</sequence>
<dbReference type="GO" id="GO:0003677">
    <property type="term" value="F:DNA binding"/>
    <property type="evidence" value="ECO:0007669"/>
    <property type="project" value="InterPro"/>
</dbReference>
<dbReference type="GO" id="GO:0006303">
    <property type="term" value="P:double-strand break repair via nonhomologous end joining"/>
    <property type="evidence" value="ECO:0007669"/>
    <property type="project" value="TreeGrafter"/>
</dbReference>
<dbReference type="InterPro" id="IPR012340">
    <property type="entry name" value="NA-bd_OB-fold"/>
</dbReference>
<dbReference type="GO" id="GO:0005524">
    <property type="term" value="F:ATP binding"/>
    <property type="evidence" value="ECO:0007669"/>
    <property type="project" value="InterPro"/>
</dbReference>
<keyword evidence="6" id="KW-1185">Reference proteome</keyword>
<dbReference type="InterPro" id="IPR012310">
    <property type="entry name" value="DNA_ligase_ATP-dep_cent"/>
</dbReference>
<evidence type="ECO:0000256" key="3">
    <source>
        <dbReference type="ARBA" id="ARBA00034003"/>
    </source>
</evidence>
<dbReference type="GO" id="GO:0003910">
    <property type="term" value="F:DNA ligase (ATP) activity"/>
    <property type="evidence" value="ECO:0007669"/>
    <property type="project" value="UniProtKB-EC"/>
</dbReference>
<dbReference type="InterPro" id="IPR012309">
    <property type="entry name" value="DNA_ligase_ATP-dep_C"/>
</dbReference>
<dbReference type="SUPFAM" id="SSF56091">
    <property type="entry name" value="DNA ligase/mRNA capping enzyme, catalytic domain"/>
    <property type="match status" value="1"/>
</dbReference>